<dbReference type="EMBL" id="QGKY02001250">
    <property type="protein sequence ID" value="KAF2562189.1"/>
    <property type="molecule type" value="Genomic_DNA"/>
</dbReference>
<protein>
    <recommendedName>
        <fullName evidence="2">Retrotransposon gag domain-containing protein</fullName>
    </recommendedName>
</protein>
<organism evidence="3">
    <name type="scientific">Brassica cretica</name>
    <name type="common">Mustard</name>
    <dbReference type="NCBI Taxonomy" id="69181"/>
    <lineage>
        <taxon>Eukaryota</taxon>
        <taxon>Viridiplantae</taxon>
        <taxon>Streptophyta</taxon>
        <taxon>Embryophyta</taxon>
        <taxon>Tracheophyta</taxon>
        <taxon>Spermatophyta</taxon>
        <taxon>Magnoliopsida</taxon>
        <taxon>eudicotyledons</taxon>
        <taxon>Gunneridae</taxon>
        <taxon>Pentapetalae</taxon>
        <taxon>rosids</taxon>
        <taxon>malvids</taxon>
        <taxon>Brassicales</taxon>
        <taxon>Brassicaceae</taxon>
        <taxon>Brassiceae</taxon>
        <taxon>Brassica</taxon>
    </lineage>
</organism>
<dbReference type="AlphaFoldDB" id="A0A3N6Q511"/>
<feature type="region of interest" description="Disordered" evidence="1">
    <location>
        <begin position="283"/>
        <end position="302"/>
    </location>
</feature>
<sequence length="430" mass="48139">MLAVAFPKESREATMCKGFGSTLIGPALQWYIKLPTRSISSFAGLSDKFVEQFASSRSLKKTSDGLYEILQHRVEPLRDYIARFNQEKVAVPECNIPTAISAVKRGLLPDGGLYKELTMYPCKAMEDVLSRAWAQVKWEEDVASRAKAQPKQDQRYTRLDWGDREERSSQKGSKDSGSRSRGRFQYRPLEKDEGMSASTWPDISHLSMSTPELVNTLRQMGQQVKWPPKMKAPDSFRNPGLWCDFHRDHGQKTEDCVALKIEVNELLQKGHLREFLSEKAKAHLSKEASGKSKGDAPISPPHQDRVIHVISRGYEVSGLSHAAAKKSTQSLRRPLRMVSRKKFQSYTCSQNLVPAGPSSSASHRQDNQKLQQLSTGGLANKRVGHEYFDKTPSEESSQQAPDGDRGPPNPFAPVDEGDHMLHGGAENLHQ</sequence>
<feature type="compositionally biased region" description="Basic and acidic residues" evidence="1">
    <location>
        <begin position="383"/>
        <end position="393"/>
    </location>
</feature>
<accession>A0A3N6Q511</accession>
<dbReference type="PANTHER" id="PTHR33223:SF9">
    <property type="entry name" value="RETROTRANSPOSON GAG DOMAIN-CONTAINING PROTEIN"/>
    <property type="match status" value="1"/>
</dbReference>
<feature type="domain" description="Retrotransposon gag" evidence="2">
    <location>
        <begin position="21"/>
        <end position="107"/>
    </location>
</feature>
<comment type="caution">
    <text evidence="3">The sequence shown here is derived from an EMBL/GenBank/DDBJ whole genome shotgun (WGS) entry which is preliminary data.</text>
</comment>
<feature type="region of interest" description="Disordered" evidence="1">
    <location>
        <begin position="350"/>
        <end position="430"/>
    </location>
</feature>
<dbReference type="Pfam" id="PF03732">
    <property type="entry name" value="Retrotrans_gag"/>
    <property type="match status" value="1"/>
</dbReference>
<reference evidence="3" key="1">
    <citation type="submission" date="2019-12" db="EMBL/GenBank/DDBJ databases">
        <title>Genome sequencing and annotation of Brassica cretica.</title>
        <authorList>
            <person name="Studholme D.J."/>
            <person name="Sarris P.F."/>
        </authorList>
    </citation>
    <scope>NUCLEOTIDE SEQUENCE</scope>
    <source>
        <strain evidence="3">PFS-102/07</strain>
        <tissue evidence="3">Leaf</tissue>
    </source>
</reference>
<evidence type="ECO:0000256" key="1">
    <source>
        <dbReference type="SAM" id="MobiDB-lite"/>
    </source>
</evidence>
<name>A0A3N6Q511_BRACR</name>
<dbReference type="PANTHER" id="PTHR33223">
    <property type="entry name" value="CCHC-TYPE DOMAIN-CONTAINING PROTEIN"/>
    <property type="match status" value="1"/>
</dbReference>
<dbReference type="InterPro" id="IPR005162">
    <property type="entry name" value="Retrotrans_gag_dom"/>
</dbReference>
<evidence type="ECO:0000313" key="3">
    <source>
        <dbReference type="EMBL" id="KAF2562189.1"/>
    </source>
</evidence>
<proteinExistence type="predicted"/>
<feature type="compositionally biased region" description="Basic and acidic residues" evidence="1">
    <location>
        <begin position="283"/>
        <end position="294"/>
    </location>
</feature>
<feature type="region of interest" description="Disordered" evidence="1">
    <location>
        <begin position="143"/>
        <end position="203"/>
    </location>
</feature>
<feature type="compositionally biased region" description="Polar residues" evidence="1">
    <location>
        <begin position="350"/>
        <end position="377"/>
    </location>
</feature>
<gene>
    <name evidence="3" type="ORF">F2Q70_00016806</name>
</gene>
<feature type="compositionally biased region" description="Basic and acidic residues" evidence="1">
    <location>
        <begin position="143"/>
        <end position="178"/>
    </location>
</feature>
<evidence type="ECO:0000259" key="2">
    <source>
        <dbReference type="Pfam" id="PF03732"/>
    </source>
</evidence>